<dbReference type="InterPro" id="IPR033954">
    <property type="entry name" value="DiS-bond_Isoase_DsbC/G"/>
</dbReference>
<comment type="subcellular location">
    <subcellularLocation>
        <location evidence="1 7">Periplasm</location>
    </subcellularLocation>
</comment>
<evidence type="ECO:0000259" key="9">
    <source>
        <dbReference type="Pfam" id="PF13098"/>
    </source>
</evidence>
<keyword evidence="11" id="KW-1185">Reference proteome</keyword>
<comment type="similarity">
    <text evidence="2 7">Belongs to the thioredoxin family. DsbC subfamily.</text>
</comment>
<gene>
    <name evidence="10" type="ORF">EUB48_16600</name>
</gene>
<evidence type="ECO:0000256" key="4">
    <source>
        <dbReference type="ARBA" id="ARBA00022764"/>
    </source>
</evidence>
<dbReference type="Gene3D" id="3.40.30.10">
    <property type="entry name" value="Glutaredoxin"/>
    <property type="match status" value="1"/>
</dbReference>
<dbReference type="InterPro" id="IPR051470">
    <property type="entry name" value="Thiol:disulfide_interchange"/>
</dbReference>
<evidence type="ECO:0000256" key="7">
    <source>
        <dbReference type="RuleBase" id="RU364038"/>
    </source>
</evidence>
<accession>A0A515DED5</accession>
<dbReference type="InterPro" id="IPR009094">
    <property type="entry name" value="DiS-bond_isomerase_DsbC/G_N_sf"/>
</dbReference>
<dbReference type="Gene3D" id="3.10.450.70">
    <property type="entry name" value="Disulphide bond isomerase, DsbC/G, N-terminal"/>
    <property type="match status" value="1"/>
</dbReference>
<dbReference type="Proteomes" id="UP000316798">
    <property type="component" value="Chromosome"/>
</dbReference>
<evidence type="ECO:0000259" key="8">
    <source>
        <dbReference type="Pfam" id="PF10411"/>
    </source>
</evidence>
<reference evidence="10 11" key="1">
    <citation type="submission" date="2019-01" db="EMBL/GenBank/DDBJ databases">
        <title>Genomic insights into a novel species Rhodoferax sp.</title>
        <authorList>
            <person name="Jin L."/>
        </authorList>
    </citation>
    <scope>NUCLEOTIDE SEQUENCE [LARGE SCALE GENOMIC DNA]</scope>
    <source>
        <strain evidence="10 11">CHu59-6-5</strain>
    </source>
</reference>
<evidence type="ECO:0000256" key="5">
    <source>
        <dbReference type="ARBA" id="ARBA00023157"/>
    </source>
</evidence>
<dbReference type="Pfam" id="PF13098">
    <property type="entry name" value="Thioredoxin_2"/>
    <property type="match status" value="1"/>
</dbReference>
<dbReference type="SUPFAM" id="SSF52833">
    <property type="entry name" value="Thioredoxin-like"/>
    <property type="match status" value="1"/>
</dbReference>
<dbReference type="PANTHER" id="PTHR35272:SF3">
    <property type="entry name" value="THIOL:DISULFIDE INTERCHANGE PROTEIN DSBC"/>
    <property type="match status" value="1"/>
</dbReference>
<dbReference type="RefSeq" id="WP_142820167.1">
    <property type="nucleotide sequence ID" value="NZ_CP035503.1"/>
</dbReference>
<evidence type="ECO:0000256" key="3">
    <source>
        <dbReference type="ARBA" id="ARBA00022729"/>
    </source>
</evidence>
<comment type="function">
    <text evidence="7">Required for disulfide bond formation in some periplasmic proteins. Acts by transferring its disulfide bond to other proteins and is reduced in the process.</text>
</comment>
<dbReference type="PANTHER" id="PTHR35272">
    <property type="entry name" value="THIOL:DISULFIDE INTERCHANGE PROTEIN DSBC-RELATED"/>
    <property type="match status" value="1"/>
</dbReference>
<sequence>MATIDSRRARMLAPALMTALVTALFCVVSPARASTTEEVRLLAALKKAHPGTRFTEVSRSPVEGIYEVWMNGNVAYVAARNPRYFIFGRVFDTQTMRDITGPKLAQASSPSNDVVRTSTSTATVSFDQLPLADAIKTVRGNGQRKVAVFSDPNCSFCKQLEPELAGIDNVTVYTFLVPFQGEAKPIAVWCATDREQAWQRLMLRGDSALLNTASACAHPIARNLALAHQLAVQGTPTLIWADGSRTEGYVDRSVLEARLVQTTKEARP</sequence>
<dbReference type="InterPro" id="IPR018950">
    <property type="entry name" value="DiS-bond_isomerase_DsbC/G_N"/>
</dbReference>
<evidence type="ECO:0000313" key="11">
    <source>
        <dbReference type="Proteomes" id="UP000316798"/>
    </source>
</evidence>
<dbReference type="Pfam" id="PF10411">
    <property type="entry name" value="DsbC_N"/>
    <property type="match status" value="1"/>
</dbReference>
<dbReference type="InterPro" id="IPR036249">
    <property type="entry name" value="Thioredoxin-like_sf"/>
</dbReference>
<keyword evidence="3 7" id="KW-0732">Signal</keyword>
<dbReference type="GO" id="GO:0042597">
    <property type="term" value="C:periplasmic space"/>
    <property type="evidence" value="ECO:0007669"/>
    <property type="project" value="UniProtKB-SubCell"/>
</dbReference>
<feature type="chain" id="PRO_5022260220" description="Thiol:disulfide interchange protein" evidence="7">
    <location>
        <begin position="34"/>
        <end position="268"/>
    </location>
</feature>
<protein>
    <recommendedName>
        <fullName evidence="7">Thiol:disulfide interchange protein</fullName>
    </recommendedName>
</protein>
<dbReference type="AlphaFoldDB" id="A0A515DED5"/>
<dbReference type="KEGG" id="rhf:EUB48_16600"/>
<name>A0A515DED5_9BURK</name>
<dbReference type="CDD" id="cd03020">
    <property type="entry name" value="DsbA_DsbC_DsbG"/>
    <property type="match status" value="1"/>
</dbReference>
<keyword evidence="4 7" id="KW-0574">Periplasm</keyword>
<evidence type="ECO:0000256" key="2">
    <source>
        <dbReference type="ARBA" id="ARBA00009813"/>
    </source>
</evidence>
<evidence type="ECO:0000256" key="1">
    <source>
        <dbReference type="ARBA" id="ARBA00004418"/>
    </source>
</evidence>
<dbReference type="InterPro" id="IPR012336">
    <property type="entry name" value="Thioredoxin-like_fold"/>
</dbReference>
<feature type="signal peptide" evidence="7">
    <location>
        <begin position="1"/>
        <end position="33"/>
    </location>
</feature>
<evidence type="ECO:0000313" key="10">
    <source>
        <dbReference type="EMBL" id="QDL38730.1"/>
    </source>
</evidence>
<dbReference type="OrthoDB" id="12976at2"/>
<feature type="domain" description="Disulphide bond isomerase DsbC/G N-terminal" evidence="8">
    <location>
        <begin position="34"/>
        <end position="100"/>
    </location>
</feature>
<keyword evidence="6 7" id="KW-0676">Redox-active center</keyword>
<keyword evidence="5" id="KW-1015">Disulfide bond</keyword>
<organism evidence="10 11">
    <name type="scientific">Rhodoferax sediminis</name>
    <dbReference type="NCBI Taxonomy" id="2509614"/>
    <lineage>
        <taxon>Bacteria</taxon>
        <taxon>Pseudomonadati</taxon>
        <taxon>Pseudomonadota</taxon>
        <taxon>Betaproteobacteria</taxon>
        <taxon>Burkholderiales</taxon>
        <taxon>Comamonadaceae</taxon>
        <taxon>Rhodoferax</taxon>
    </lineage>
</organism>
<evidence type="ECO:0000256" key="6">
    <source>
        <dbReference type="ARBA" id="ARBA00023284"/>
    </source>
</evidence>
<dbReference type="EMBL" id="CP035503">
    <property type="protein sequence ID" value="QDL38730.1"/>
    <property type="molecule type" value="Genomic_DNA"/>
</dbReference>
<feature type="domain" description="Thioredoxin-like fold" evidence="9">
    <location>
        <begin position="139"/>
        <end position="259"/>
    </location>
</feature>
<dbReference type="SUPFAM" id="SSF54423">
    <property type="entry name" value="DsbC/DsbG N-terminal domain-like"/>
    <property type="match status" value="1"/>
</dbReference>
<proteinExistence type="inferred from homology"/>